<sequence length="151" mass="16388">MPGSDCGTLRTPSSCYRSNTYEGEMKEERHEDGGLSTGSVYPRPTISPATYTWQPPLGSLCSQMPRGRGATIQPQPQVRLKQVDMGTTRTMSTLALRLTFFAILKGREERMSAVHLDSGAARAVEQTLSGPRSCATSPPTSLMVAKVPGRR</sequence>
<dbReference type="AlphaFoldDB" id="A0AAD8Q6L3"/>
<evidence type="ECO:0000256" key="1">
    <source>
        <dbReference type="SAM" id="MobiDB-lite"/>
    </source>
</evidence>
<comment type="caution">
    <text evidence="2">The sequence shown here is derived from an EMBL/GenBank/DDBJ whole genome shotgun (WGS) entry which is preliminary data.</text>
</comment>
<feature type="compositionally biased region" description="Basic and acidic residues" evidence="1">
    <location>
        <begin position="23"/>
        <end position="33"/>
    </location>
</feature>
<protein>
    <submittedName>
        <fullName evidence="2">Uncharacterized protein</fullName>
    </submittedName>
</protein>
<gene>
    <name evidence="2" type="ORF">LY79DRAFT_543018</name>
</gene>
<organism evidence="2 3">
    <name type="scientific">Colletotrichum navitas</name>
    <dbReference type="NCBI Taxonomy" id="681940"/>
    <lineage>
        <taxon>Eukaryota</taxon>
        <taxon>Fungi</taxon>
        <taxon>Dikarya</taxon>
        <taxon>Ascomycota</taxon>
        <taxon>Pezizomycotina</taxon>
        <taxon>Sordariomycetes</taxon>
        <taxon>Hypocreomycetidae</taxon>
        <taxon>Glomerellales</taxon>
        <taxon>Glomerellaceae</taxon>
        <taxon>Colletotrichum</taxon>
        <taxon>Colletotrichum graminicola species complex</taxon>
    </lineage>
</organism>
<dbReference type="GeneID" id="85441265"/>
<evidence type="ECO:0000313" key="2">
    <source>
        <dbReference type="EMBL" id="KAK1596880.1"/>
    </source>
</evidence>
<evidence type="ECO:0000313" key="3">
    <source>
        <dbReference type="Proteomes" id="UP001230504"/>
    </source>
</evidence>
<feature type="compositionally biased region" description="Polar residues" evidence="1">
    <location>
        <begin position="10"/>
        <end position="21"/>
    </location>
</feature>
<dbReference type="RefSeq" id="XP_060417717.1">
    <property type="nucleotide sequence ID" value="XM_060557025.1"/>
</dbReference>
<reference evidence="2" key="1">
    <citation type="submission" date="2021-06" db="EMBL/GenBank/DDBJ databases">
        <title>Comparative genomics, transcriptomics and evolutionary studies reveal genomic signatures of adaptation to plant cell wall in hemibiotrophic fungi.</title>
        <authorList>
            <consortium name="DOE Joint Genome Institute"/>
            <person name="Baroncelli R."/>
            <person name="Diaz J.F."/>
            <person name="Benocci T."/>
            <person name="Peng M."/>
            <person name="Battaglia E."/>
            <person name="Haridas S."/>
            <person name="Andreopoulos W."/>
            <person name="Labutti K."/>
            <person name="Pangilinan J."/>
            <person name="Floch G.L."/>
            <person name="Makela M.R."/>
            <person name="Henrissat B."/>
            <person name="Grigoriev I.V."/>
            <person name="Crouch J.A."/>
            <person name="De Vries R.P."/>
            <person name="Sukno S.A."/>
            <person name="Thon M.R."/>
        </authorList>
    </citation>
    <scope>NUCLEOTIDE SEQUENCE</scope>
    <source>
        <strain evidence="2">CBS 125086</strain>
    </source>
</reference>
<dbReference type="EMBL" id="JAHLJV010000010">
    <property type="protein sequence ID" value="KAK1596880.1"/>
    <property type="molecule type" value="Genomic_DNA"/>
</dbReference>
<feature type="region of interest" description="Disordered" evidence="1">
    <location>
        <begin position="1"/>
        <end position="73"/>
    </location>
</feature>
<accession>A0AAD8Q6L3</accession>
<dbReference type="Proteomes" id="UP001230504">
    <property type="component" value="Unassembled WGS sequence"/>
</dbReference>
<name>A0AAD8Q6L3_9PEZI</name>
<proteinExistence type="predicted"/>
<keyword evidence="3" id="KW-1185">Reference proteome</keyword>